<evidence type="ECO:0000313" key="2">
    <source>
        <dbReference type="EMBL" id="ATZ81147.1"/>
    </source>
</evidence>
<name>A0A2H4UW77_9VIRU</name>
<proteinExistence type="predicted"/>
<protein>
    <submittedName>
        <fullName evidence="2">Uncharacterized protein</fullName>
    </submittedName>
</protein>
<reference evidence="2" key="1">
    <citation type="journal article" date="2017" name="Elife">
        <title>The kinetoplastid-infecting Bodo saltans virus (BsV), a window into the most abundant giant viruses in the sea.</title>
        <authorList>
            <person name="Deeg C.M."/>
            <person name="Chow C.-E.T."/>
            <person name="Suttle C.A."/>
        </authorList>
    </citation>
    <scope>NUCLEOTIDE SEQUENCE</scope>
    <source>
        <strain evidence="2">NG1</strain>
    </source>
</reference>
<keyword evidence="1" id="KW-1133">Transmembrane helix</keyword>
<accession>A0A2H4UW77</accession>
<keyword evidence="1" id="KW-0472">Membrane</keyword>
<keyword evidence="1" id="KW-0812">Transmembrane</keyword>
<gene>
    <name evidence="2" type="ORF">BMW23_1104</name>
</gene>
<feature type="transmembrane region" description="Helical" evidence="1">
    <location>
        <begin position="69"/>
        <end position="89"/>
    </location>
</feature>
<dbReference type="EMBL" id="MF782455">
    <property type="protein sequence ID" value="ATZ81147.1"/>
    <property type="molecule type" value="Genomic_DNA"/>
</dbReference>
<keyword evidence="3" id="KW-1185">Reference proteome</keyword>
<evidence type="ECO:0000256" key="1">
    <source>
        <dbReference type="SAM" id="Phobius"/>
    </source>
</evidence>
<sequence length="492" mass="55954">MNYTIDDVLNNNINPIISMVIKKYSDIRKIMNNRNRYLEYIEDNDLFDLHRYICNSNIFAIKNEQNNQASIMISIVVNTVAGFIIYHFYSKNYKIGGAKKRRDKNNKNKCKNTDDECCKNSKCRNKYNIINPKKYTALHGLAKTNSMLKTLLPGFDDVKDIMELIGELKSSSKSKTNENIKTVLKRISTTGASIASVGLGGDIPLKIFFLIDEVHTVLLHVIEFITNLHDVVRIFYDLLNIDFRDGINGIECWVDYIINSYAGATGAYKKMCKMISEFLNTIATFIGNLISAFIPNEPGIITLILQQAIQYGPRGLYNKVKSIYCSKVSKKFKDILENNVLLEDFFIDIFETIRACVVQPGKCVSSAHDKYNNKMKELEKYAESEDEDDAGVLSRAKKYTANIALKATYFNRKKISAVASAVDFGVNAMPDLPSSAVHAMNEFFNELKNKAPELSKIIYKFLSLFFALLYFMTRCTNDDMETIKVIANVITH</sequence>
<evidence type="ECO:0000313" key="3">
    <source>
        <dbReference type="Proteomes" id="UP000240325"/>
    </source>
</evidence>
<dbReference type="Proteomes" id="UP000240325">
    <property type="component" value="Segment"/>
</dbReference>
<organism evidence="2">
    <name type="scientific">Bodo saltans virus</name>
    <dbReference type="NCBI Taxonomy" id="2024608"/>
    <lineage>
        <taxon>Viruses</taxon>
        <taxon>Varidnaviria</taxon>
        <taxon>Bamfordvirae</taxon>
        <taxon>Nucleocytoviricota</taxon>
        <taxon>Megaviricetes</taxon>
        <taxon>Imitervirales</taxon>
        <taxon>Mimiviridae</taxon>
        <taxon>Klosneuvirinae</taxon>
        <taxon>Theiavirus</taxon>
        <taxon>Theiavirus salishense</taxon>
    </lineage>
</organism>